<keyword evidence="1" id="KW-0732">Signal</keyword>
<dbReference type="Proteomes" id="UP000652761">
    <property type="component" value="Unassembled WGS sequence"/>
</dbReference>
<sequence>MSTVASGSVFFAGLLYLPILCGSSLDRVWHSSIEILTKAPRSLASSSPASAAPSPFHLSAIVPLLYSGVREGGGERGRPEREERRIGAEGHISEENRIARDTPGDTFLGGAGGGGRRAVRFASWDGEVRQSLHLRAGEVRQLGRLRQPVQQGLHLHRPLGDAPLPPPAAALQCPLLAA</sequence>
<feature type="signal peptide" evidence="1">
    <location>
        <begin position="1"/>
        <end position="22"/>
    </location>
</feature>
<evidence type="ECO:0000313" key="3">
    <source>
        <dbReference type="Proteomes" id="UP000652761"/>
    </source>
</evidence>
<proteinExistence type="predicted"/>
<reference evidence="2" key="1">
    <citation type="submission" date="2017-07" db="EMBL/GenBank/DDBJ databases">
        <title>Taro Niue Genome Assembly and Annotation.</title>
        <authorList>
            <person name="Atibalentja N."/>
            <person name="Keating K."/>
            <person name="Fields C.J."/>
        </authorList>
    </citation>
    <scope>NUCLEOTIDE SEQUENCE</scope>
    <source>
        <strain evidence="2">Niue_2</strain>
        <tissue evidence="2">Leaf</tissue>
    </source>
</reference>
<organism evidence="2 3">
    <name type="scientific">Colocasia esculenta</name>
    <name type="common">Wild taro</name>
    <name type="synonym">Arum esculentum</name>
    <dbReference type="NCBI Taxonomy" id="4460"/>
    <lineage>
        <taxon>Eukaryota</taxon>
        <taxon>Viridiplantae</taxon>
        <taxon>Streptophyta</taxon>
        <taxon>Embryophyta</taxon>
        <taxon>Tracheophyta</taxon>
        <taxon>Spermatophyta</taxon>
        <taxon>Magnoliopsida</taxon>
        <taxon>Liliopsida</taxon>
        <taxon>Araceae</taxon>
        <taxon>Aroideae</taxon>
        <taxon>Colocasieae</taxon>
        <taxon>Colocasia</taxon>
    </lineage>
</organism>
<feature type="chain" id="PRO_5032485294" evidence="1">
    <location>
        <begin position="23"/>
        <end position="178"/>
    </location>
</feature>
<dbReference type="EMBL" id="NMUH01006589">
    <property type="protein sequence ID" value="MQM15588.1"/>
    <property type="molecule type" value="Genomic_DNA"/>
</dbReference>
<protein>
    <submittedName>
        <fullName evidence="2">Uncharacterized protein</fullName>
    </submittedName>
</protein>
<accession>A0A843X8E9</accession>
<name>A0A843X8E9_COLES</name>
<evidence type="ECO:0000313" key="2">
    <source>
        <dbReference type="EMBL" id="MQM15588.1"/>
    </source>
</evidence>
<gene>
    <name evidence="2" type="ORF">Taro_048534</name>
</gene>
<evidence type="ECO:0000256" key="1">
    <source>
        <dbReference type="SAM" id="SignalP"/>
    </source>
</evidence>
<dbReference type="AlphaFoldDB" id="A0A843X8E9"/>
<keyword evidence="3" id="KW-1185">Reference proteome</keyword>
<comment type="caution">
    <text evidence="2">The sequence shown here is derived from an EMBL/GenBank/DDBJ whole genome shotgun (WGS) entry which is preliminary data.</text>
</comment>